<organism evidence="2 3">
    <name type="scientific">Dactylosporangium salmoneum</name>
    <dbReference type="NCBI Taxonomy" id="53361"/>
    <lineage>
        <taxon>Bacteria</taxon>
        <taxon>Bacillati</taxon>
        <taxon>Actinomycetota</taxon>
        <taxon>Actinomycetes</taxon>
        <taxon>Micromonosporales</taxon>
        <taxon>Micromonosporaceae</taxon>
        <taxon>Dactylosporangium</taxon>
    </lineage>
</organism>
<dbReference type="Proteomes" id="UP001501444">
    <property type="component" value="Unassembled WGS sequence"/>
</dbReference>
<feature type="transmembrane region" description="Helical" evidence="1">
    <location>
        <begin position="959"/>
        <end position="982"/>
    </location>
</feature>
<evidence type="ECO:0000313" key="2">
    <source>
        <dbReference type="EMBL" id="GAA2387011.1"/>
    </source>
</evidence>
<feature type="transmembrane region" description="Helical" evidence="1">
    <location>
        <begin position="863"/>
        <end position="887"/>
    </location>
</feature>
<gene>
    <name evidence="2" type="ORF">GCM10010170_097700</name>
</gene>
<keyword evidence="3" id="KW-1185">Reference proteome</keyword>
<feature type="transmembrane region" description="Helical" evidence="1">
    <location>
        <begin position="504"/>
        <end position="521"/>
    </location>
</feature>
<keyword evidence="1" id="KW-0472">Membrane</keyword>
<reference evidence="2 3" key="1">
    <citation type="journal article" date="2019" name="Int. J. Syst. Evol. Microbiol.">
        <title>The Global Catalogue of Microorganisms (GCM) 10K type strain sequencing project: providing services to taxonomists for standard genome sequencing and annotation.</title>
        <authorList>
            <consortium name="The Broad Institute Genomics Platform"/>
            <consortium name="The Broad Institute Genome Sequencing Center for Infectious Disease"/>
            <person name="Wu L."/>
            <person name="Ma J."/>
        </authorList>
    </citation>
    <scope>NUCLEOTIDE SEQUENCE [LARGE SCALE GENOMIC DNA]</scope>
    <source>
        <strain evidence="2 3">JCM 3272</strain>
    </source>
</reference>
<keyword evidence="1" id="KW-1133">Transmembrane helix</keyword>
<dbReference type="PANTHER" id="PTHR30572:SF4">
    <property type="entry name" value="ABC TRANSPORTER PERMEASE YTRF"/>
    <property type="match status" value="1"/>
</dbReference>
<accession>A0ABN3HSJ1</accession>
<keyword evidence="1" id="KW-0812">Transmembrane</keyword>
<feature type="transmembrane region" description="Helical" evidence="1">
    <location>
        <begin position="452"/>
        <end position="473"/>
    </location>
</feature>
<evidence type="ECO:0000256" key="1">
    <source>
        <dbReference type="SAM" id="Phobius"/>
    </source>
</evidence>
<proteinExistence type="predicted"/>
<evidence type="ECO:0000313" key="3">
    <source>
        <dbReference type="Proteomes" id="UP001501444"/>
    </source>
</evidence>
<feature type="transmembrane region" description="Helical" evidence="1">
    <location>
        <begin position="342"/>
        <end position="366"/>
    </location>
</feature>
<feature type="transmembrane region" description="Helical" evidence="1">
    <location>
        <begin position="381"/>
        <end position="399"/>
    </location>
</feature>
<feature type="transmembrane region" description="Helical" evidence="1">
    <location>
        <begin position="290"/>
        <end position="309"/>
    </location>
</feature>
<protein>
    <recommendedName>
        <fullName evidence="4">FtsX-like permease family protein</fullName>
    </recommendedName>
</protein>
<feature type="transmembrane region" description="Helical" evidence="1">
    <location>
        <begin position="420"/>
        <end position="440"/>
    </location>
</feature>
<comment type="caution">
    <text evidence="2">The sequence shown here is derived from an EMBL/GenBank/DDBJ whole genome shotgun (WGS) entry which is preliminary data.</text>
</comment>
<dbReference type="InterPro" id="IPR050250">
    <property type="entry name" value="Macrolide_Exporter_MacB"/>
</dbReference>
<evidence type="ECO:0008006" key="4">
    <source>
        <dbReference type="Google" id="ProtNLM"/>
    </source>
</evidence>
<dbReference type="EMBL" id="BAAARV010000103">
    <property type="protein sequence ID" value="GAA2387011.1"/>
    <property type="molecule type" value="Genomic_DNA"/>
</dbReference>
<feature type="transmembrane region" description="Helical" evidence="1">
    <location>
        <begin position="914"/>
        <end position="939"/>
    </location>
</feature>
<dbReference type="PANTHER" id="PTHR30572">
    <property type="entry name" value="MEMBRANE COMPONENT OF TRANSPORTER-RELATED"/>
    <property type="match status" value="1"/>
</dbReference>
<dbReference type="RefSeq" id="WP_344619578.1">
    <property type="nucleotide sequence ID" value="NZ_BAAARV010000103.1"/>
</dbReference>
<sequence length="997" mass="102469">MVGLVLAMLRTRRGQAAALLLLTMLAVGATVAVPAYLGAVDIATARGEVAAAGPAERSITVSALVFTDGGTVDPDFDSVAGALLDQPGFAHVYSAEFAVTGLQAGADGTRTVYRQDACAHLRIVTGRCLMGSGDIVIGEQTAAHNDLAPGDRITLTYARVIPNPLTGIAVFQPDGPPAELTVVGTYRPADPHEQYWGGHRYFATSALGQSAEPVFLGTATAERLRPRELTVGLDATAGPGAFDRLPELRTQVDALRQRAKQVSGGYQVDTALPALIDRVEASRGLARRSVPAGAVPLLLLAYLALYLAVDYGAEGRRTELAVVALRGAPWWPRTVLATGETIAAIVAGAVAGCVAGRAAVGALVAWRLPGASIPDLSRGDLALAAATAAGAVLVAVFAQHRRLARPITELLQRVRARAGLGWRTAVVLAVLAAAAVMQLFSSGGRLDGIGLLAPALCMLALALTGARLLTPAARAVGRSALRRGRLGLALAALLPGRRPAGQRMLLLLIVTVAVLGYAVSATDVAAQDRDLAARIGTGGSRVLTVGPVTRQQLLRAVRAADPQGRWAMAVAQLPKGAPDEPAKLAVDAARLPAVVPWLSQYGAVDPARIPDLLHPPARQPVVTDDKVARFDVEVVSAGNEPVRLKAVLESMTGRGSAVLDLGAVSKGRYTLKKSDDVCIGGCRLAALKLSSDRIGGASVDVAVTLLGLSAPGADLADPAHWRATGGTLSATGAGLRFAVRGALTDGAWFQPADAPYPLPVLATVPLEGRRLAGLDGLPTEVRPAGRADALPRVGTAGALVDLEYADRVSVDGGGAIAPEVWLSAAAPPDALTLLGTQGLIVTDDRDAASVRARLDRDGPALALWFHLVTGALAILLAAGGITLIAAVDRGARAADQAALRLQGLSRRAARRATLWTYPALVLAAGLLGLGVALAVWRLTGWTLPVFGSDAQLPALPLPHWPGLVALPLAWLGCVTLLAFVAARAGRPPVTAAGGAGA</sequence>
<name>A0ABN3HSJ1_9ACTN</name>